<dbReference type="InterPro" id="IPR002591">
    <property type="entry name" value="Phosphodiest/P_Trfase"/>
</dbReference>
<dbReference type="Gene3D" id="3.40.720.10">
    <property type="entry name" value="Alkaline Phosphatase, subunit A"/>
    <property type="match status" value="1"/>
</dbReference>
<evidence type="ECO:0008006" key="3">
    <source>
        <dbReference type="Google" id="ProtNLM"/>
    </source>
</evidence>
<dbReference type="InterPro" id="IPR017850">
    <property type="entry name" value="Alkaline_phosphatase_core_sf"/>
</dbReference>
<dbReference type="RefSeq" id="WP_183784089.1">
    <property type="nucleotide sequence ID" value="NZ_JACIBS010000001.1"/>
</dbReference>
<gene>
    <name evidence="1" type="ORF">FB384_003315</name>
</gene>
<dbReference type="AlphaFoldDB" id="A0A839XNT7"/>
<dbReference type="SUPFAM" id="SSF53649">
    <property type="entry name" value="Alkaline phosphatase-like"/>
    <property type="match status" value="1"/>
</dbReference>
<dbReference type="PANTHER" id="PTHR10151:SF120">
    <property type="entry name" value="BIS(5'-ADENOSYL)-TRIPHOSPHATASE"/>
    <property type="match status" value="1"/>
</dbReference>
<dbReference type="GO" id="GO:0016787">
    <property type="term" value="F:hydrolase activity"/>
    <property type="evidence" value="ECO:0007669"/>
    <property type="project" value="UniProtKB-ARBA"/>
</dbReference>
<dbReference type="InterPro" id="IPR006311">
    <property type="entry name" value="TAT_signal"/>
</dbReference>
<evidence type="ECO:0000313" key="2">
    <source>
        <dbReference type="Proteomes" id="UP000564573"/>
    </source>
</evidence>
<proteinExistence type="predicted"/>
<dbReference type="PANTHER" id="PTHR10151">
    <property type="entry name" value="ECTONUCLEOTIDE PYROPHOSPHATASE/PHOSPHODIESTERASE"/>
    <property type="match status" value="1"/>
</dbReference>
<accession>A0A839XNT7</accession>
<reference evidence="1 2" key="1">
    <citation type="submission" date="2020-08" db="EMBL/GenBank/DDBJ databases">
        <title>Sequencing the genomes of 1000 actinobacteria strains.</title>
        <authorList>
            <person name="Klenk H.-P."/>
        </authorList>
    </citation>
    <scope>NUCLEOTIDE SEQUENCE [LARGE SCALE GENOMIC DNA]</scope>
    <source>
        <strain evidence="1 2">DSM 45267</strain>
    </source>
</reference>
<comment type="caution">
    <text evidence="1">The sequence shown here is derived from an EMBL/GenBank/DDBJ whole genome shotgun (WGS) entry which is preliminary data.</text>
</comment>
<name>A0A839XNT7_9PSEU</name>
<dbReference type="EMBL" id="JACIBS010000001">
    <property type="protein sequence ID" value="MBB3664411.1"/>
    <property type="molecule type" value="Genomic_DNA"/>
</dbReference>
<keyword evidence="2" id="KW-1185">Reference proteome</keyword>
<organism evidence="1 2">
    <name type="scientific">Prauserella sediminis</name>
    <dbReference type="NCBI Taxonomy" id="577680"/>
    <lineage>
        <taxon>Bacteria</taxon>
        <taxon>Bacillati</taxon>
        <taxon>Actinomycetota</taxon>
        <taxon>Actinomycetes</taxon>
        <taxon>Pseudonocardiales</taxon>
        <taxon>Pseudonocardiaceae</taxon>
        <taxon>Prauserella</taxon>
        <taxon>Prauserella salsuginis group</taxon>
    </lineage>
</organism>
<dbReference type="Pfam" id="PF01663">
    <property type="entry name" value="Phosphodiest"/>
    <property type="match status" value="1"/>
</dbReference>
<sequence>MNDEITTPGAAASDGTDVSRRRFLRVATTTGAAVVLSTAAGVPAVSASQAGVHGAGGAGEKKLRVYVLVVDGLRPDEITPDTTPHLYTLRAEGTNFPQARALPVMETLPNHVMMMTGVRPDRSGVPANDVYDRAEGAVRTLDRPSDIRVPTLLERVAETGRVSGSVLSKEYLYTIFGERASVRWEPEPLIPITDHAPDLATKLALSAMVAETDPDLVFVNLGDVDRVGHADLTGTSLGLLRAGALSATDAYVGRFVDELRSSGRWESSVVMVIADHSMDWSHGHKVISLQAPLEADAALAGRIAIAQNGGADLLTFTGPEADRAAAVARMREIALATPGVLSVHRPGSLRLAPDCADLVVYCKAGWRFSDPTPISNPIPGNHGHPATEPIPFFIAGGHPRVRKGAMSSAPATTVDVAPTVGELLGLPPIEGGYDGDVRREALFSRGG</sequence>
<dbReference type="PROSITE" id="PS51318">
    <property type="entry name" value="TAT"/>
    <property type="match status" value="1"/>
</dbReference>
<protein>
    <recommendedName>
        <fullName evidence="3">AlkP superfamily pyrophosphatase or phosphodiesterase</fullName>
    </recommendedName>
</protein>
<evidence type="ECO:0000313" key="1">
    <source>
        <dbReference type="EMBL" id="MBB3664411.1"/>
    </source>
</evidence>
<dbReference type="Proteomes" id="UP000564573">
    <property type="component" value="Unassembled WGS sequence"/>
</dbReference>